<dbReference type="AlphaFoldDB" id="A0A8S3RZ40"/>
<accession>A0A8S3RZ40</accession>
<dbReference type="Proteomes" id="UP000683360">
    <property type="component" value="Unassembled WGS sequence"/>
</dbReference>
<keyword evidence="3" id="KW-1185">Reference proteome</keyword>
<organism evidence="2 3">
    <name type="scientific">Mytilus edulis</name>
    <name type="common">Blue mussel</name>
    <dbReference type="NCBI Taxonomy" id="6550"/>
    <lineage>
        <taxon>Eukaryota</taxon>
        <taxon>Metazoa</taxon>
        <taxon>Spiralia</taxon>
        <taxon>Lophotrochozoa</taxon>
        <taxon>Mollusca</taxon>
        <taxon>Bivalvia</taxon>
        <taxon>Autobranchia</taxon>
        <taxon>Pteriomorphia</taxon>
        <taxon>Mytilida</taxon>
        <taxon>Mytiloidea</taxon>
        <taxon>Mytilidae</taxon>
        <taxon>Mytilinae</taxon>
        <taxon>Mytilus</taxon>
    </lineage>
</organism>
<comment type="caution">
    <text evidence="2">The sequence shown here is derived from an EMBL/GenBank/DDBJ whole genome shotgun (WGS) entry which is preliminary data.</text>
</comment>
<protein>
    <submittedName>
        <fullName evidence="2">Uncharacterized protein</fullName>
    </submittedName>
</protein>
<evidence type="ECO:0000313" key="2">
    <source>
        <dbReference type="EMBL" id="CAG2214210.1"/>
    </source>
</evidence>
<gene>
    <name evidence="2" type="ORF">MEDL_28107</name>
</gene>
<evidence type="ECO:0000313" key="3">
    <source>
        <dbReference type="Proteomes" id="UP000683360"/>
    </source>
</evidence>
<proteinExistence type="predicted"/>
<feature type="compositionally biased region" description="Polar residues" evidence="1">
    <location>
        <begin position="178"/>
        <end position="200"/>
    </location>
</feature>
<dbReference type="EMBL" id="CAJPWZ010001405">
    <property type="protein sequence ID" value="CAG2214210.1"/>
    <property type="molecule type" value="Genomic_DNA"/>
</dbReference>
<reference evidence="2" key="1">
    <citation type="submission" date="2021-03" db="EMBL/GenBank/DDBJ databases">
        <authorList>
            <person name="Bekaert M."/>
        </authorList>
    </citation>
    <scope>NUCLEOTIDE SEQUENCE</scope>
</reference>
<name>A0A8S3RZ40_MYTED</name>
<sequence>MERRIENINTTTTVHCRRRIQFTVRDQYTTTPQPIERRIQFTVRDQYYNNTTTNRKENTVQRRIQSTFTVRDQYYNNTTTNRKENTVHCERSILQQHHNQWKGEYRIQFTVRDQYTTTPQPIERRIQSTTPQPMERRIQRIQFTVRDQTTPQPIERRIQFTVRDQYYNNTTTNRKNTGESQKGEYSSLRIQSTVTTTPQPTRKKGEYSSEYSSLKGECSENNTVQQHQQPIERRIQFNTTTNRKENTVHFHCERSILQQTPQPIERRIQFTVRDQYYNNTTKTNRKKNTVHCERSTTTPQPIERGEYSSLRIQFTVRDQYYNNTTTNERRIQFHYNNTTTNRKKNTVHCERSIHNNTTVDNTTTPQPMWENTVHCERSILQQPQPIERRIQFTVRDQYYNNTTTNTTTTPQPIERRIQSTVRDQYYNNTTTNRKENTVHCEPIERRILHCERSTNNTTTNRKENTVHCERSILQQHHNQ</sequence>
<feature type="region of interest" description="Disordered" evidence="1">
    <location>
        <begin position="167"/>
        <end position="209"/>
    </location>
</feature>
<evidence type="ECO:0000256" key="1">
    <source>
        <dbReference type="SAM" id="MobiDB-lite"/>
    </source>
</evidence>